<feature type="region of interest" description="Disordered" evidence="1">
    <location>
        <begin position="20"/>
        <end position="44"/>
    </location>
</feature>
<name>A0AB38FZQ7_9ENTR</name>
<protein>
    <submittedName>
        <fullName evidence="2">Uncharacterized protein</fullName>
    </submittedName>
</protein>
<evidence type="ECO:0000313" key="3">
    <source>
        <dbReference type="Proteomes" id="UP000251313"/>
    </source>
</evidence>
<comment type="caution">
    <text evidence="2">The sequence shown here is derived from an EMBL/GenBank/DDBJ whole genome shotgun (WGS) entry which is preliminary data.</text>
</comment>
<sequence length="44" mass="4649">MLSIVDVRYSQSGAVEAGLSGTLTESMEQQTTTLTLRKSSNGNS</sequence>
<accession>A0AB38FZQ7</accession>
<proteinExistence type="predicted"/>
<dbReference type="AlphaFoldDB" id="A0AB38FZQ7"/>
<evidence type="ECO:0000256" key="1">
    <source>
        <dbReference type="SAM" id="MobiDB-lite"/>
    </source>
</evidence>
<feature type="compositionally biased region" description="Polar residues" evidence="1">
    <location>
        <begin position="21"/>
        <end position="44"/>
    </location>
</feature>
<dbReference type="Proteomes" id="UP000251313">
    <property type="component" value="Unassembled WGS sequence"/>
</dbReference>
<gene>
    <name evidence="2" type="ORF">NCTC11967_02693</name>
</gene>
<dbReference type="EMBL" id="UAVL01000015">
    <property type="protein sequence ID" value="SQA63627.1"/>
    <property type="molecule type" value="Genomic_DNA"/>
</dbReference>
<reference evidence="2 3" key="1">
    <citation type="submission" date="2018-06" db="EMBL/GenBank/DDBJ databases">
        <authorList>
            <consortium name="Pathogen Informatics"/>
            <person name="Doyle S."/>
        </authorList>
    </citation>
    <scope>NUCLEOTIDE SEQUENCE [LARGE SCALE GENOMIC DNA]</scope>
    <source>
        <strain evidence="2 3">NCTC11967</strain>
    </source>
</reference>
<organism evidence="2 3">
    <name type="scientific">Yokenella regensburgei</name>
    <dbReference type="NCBI Taxonomy" id="158877"/>
    <lineage>
        <taxon>Bacteria</taxon>
        <taxon>Pseudomonadati</taxon>
        <taxon>Pseudomonadota</taxon>
        <taxon>Gammaproteobacteria</taxon>
        <taxon>Enterobacterales</taxon>
        <taxon>Enterobacteriaceae</taxon>
        <taxon>Yokenella</taxon>
    </lineage>
</organism>
<evidence type="ECO:0000313" key="2">
    <source>
        <dbReference type="EMBL" id="SQA63627.1"/>
    </source>
</evidence>